<evidence type="ECO:0000256" key="1">
    <source>
        <dbReference type="SAM" id="MobiDB-lite"/>
    </source>
</evidence>
<evidence type="ECO:0000313" key="2">
    <source>
        <dbReference type="EMBL" id="SOY50162.1"/>
    </source>
</evidence>
<organism evidence="2">
    <name type="scientific">Cupriavidus taiwanensis</name>
    <dbReference type="NCBI Taxonomy" id="164546"/>
    <lineage>
        <taxon>Bacteria</taxon>
        <taxon>Pseudomonadati</taxon>
        <taxon>Pseudomonadota</taxon>
        <taxon>Betaproteobacteria</taxon>
        <taxon>Burkholderiales</taxon>
        <taxon>Burkholderiaceae</taxon>
        <taxon>Cupriavidus</taxon>
    </lineage>
</organism>
<feature type="compositionally biased region" description="Basic and acidic residues" evidence="1">
    <location>
        <begin position="46"/>
        <end position="60"/>
    </location>
</feature>
<comment type="caution">
    <text evidence="2">The sequence shown here is derived from an EMBL/GenBank/DDBJ whole genome shotgun (WGS) entry which is preliminary data.</text>
</comment>
<name>A0A375BQA7_9BURK</name>
<feature type="region of interest" description="Disordered" evidence="1">
    <location>
        <begin position="24"/>
        <end position="60"/>
    </location>
</feature>
<sequence>MLPSPTCGRGEQTSGVLVCIEHSNPNKDLHAPHPQLPPLRNRRRRAGLDGRPRPPDPGRA</sequence>
<gene>
    <name evidence="2" type="ORF">CBM2587_A20293</name>
</gene>
<proteinExistence type="predicted"/>
<dbReference type="Proteomes" id="UP000256780">
    <property type="component" value="Chromosome CBM2587_a"/>
</dbReference>
<dbReference type="AlphaFoldDB" id="A0A375BQA7"/>
<accession>A0A375BQA7</accession>
<reference evidence="2" key="1">
    <citation type="submission" date="2018-01" db="EMBL/GenBank/DDBJ databases">
        <authorList>
            <person name="Clerissi C."/>
        </authorList>
    </citation>
    <scope>NUCLEOTIDE SEQUENCE</scope>
    <source>
        <strain evidence="2">Cupriavidus sp. LMG 19464</strain>
    </source>
</reference>
<protein>
    <submittedName>
        <fullName evidence="2">Uncharacterized protein</fullName>
    </submittedName>
</protein>
<dbReference type="EMBL" id="OFSQ01000012">
    <property type="protein sequence ID" value="SOY50162.1"/>
    <property type="molecule type" value="Genomic_DNA"/>
</dbReference>